<dbReference type="InterPro" id="IPR002591">
    <property type="entry name" value="Phosphodiest/P_Trfase"/>
</dbReference>
<feature type="region of interest" description="Disordered" evidence="1">
    <location>
        <begin position="1"/>
        <end position="66"/>
    </location>
</feature>
<comment type="caution">
    <text evidence="3">The sequence shown here is derived from an EMBL/GenBank/DDBJ whole genome shotgun (WGS) entry which is preliminary data.</text>
</comment>
<feature type="compositionally biased region" description="Low complexity" evidence="1">
    <location>
        <begin position="102"/>
        <end position="125"/>
    </location>
</feature>
<gene>
    <name evidence="3" type="ORF">QBC42DRAFT_99268</name>
</gene>
<dbReference type="InterPro" id="IPR017850">
    <property type="entry name" value="Alkaline_phosphatase_core_sf"/>
</dbReference>
<feature type="compositionally biased region" description="Polar residues" evidence="1">
    <location>
        <begin position="1"/>
        <end position="11"/>
    </location>
</feature>
<dbReference type="PANTHER" id="PTHR10151">
    <property type="entry name" value="ECTONUCLEOTIDE PYROPHOSPHATASE/PHOSPHODIESTERASE"/>
    <property type="match status" value="1"/>
</dbReference>
<feature type="compositionally biased region" description="Basic and acidic residues" evidence="1">
    <location>
        <begin position="79"/>
        <end position="92"/>
    </location>
</feature>
<dbReference type="EMBL" id="MU865000">
    <property type="protein sequence ID" value="KAK4460980.1"/>
    <property type="molecule type" value="Genomic_DNA"/>
</dbReference>
<keyword evidence="2" id="KW-0812">Transmembrane</keyword>
<feature type="region of interest" description="Disordered" evidence="1">
    <location>
        <begin position="705"/>
        <end position="732"/>
    </location>
</feature>
<name>A0AAV9HLM8_9PEZI</name>
<organism evidence="3 4">
    <name type="scientific">Cladorrhinum samala</name>
    <dbReference type="NCBI Taxonomy" id="585594"/>
    <lineage>
        <taxon>Eukaryota</taxon>
        <taxon>Fungi</taxon>
        <taxon>Dikarya</taxon>
        <taxon>Ascomycota</taxon>
        <taxon>Pezizomycotina</taxon>
        <taxon>Sordariomycetes</taxon>
        <taxon>Sordariomycetidae</taxon>
        <taxon>Sordariales</taxon>
        <taxon>Podosporaceae</taxon>
        <taxon>Cladorrhinum</taxon>
    </lineage>
</organism>
<keyword evidence="2" id="KW-0472">Membrane</keyword>
<feature type="compositionally biased region" description="Acidic residues" evidence="1">
    <location>
        <begin position="764"/>
        <end position="773"/>
    </location>
</feature>
<feature type="region of interest" description="Disordered" evidence="1">
    <location>
        <begin position="752"/>
        <end position="773"/>
    </location>
</feature>
<feature type="compositionally biased region" description="Basic residues" evidence="1">
    <location>
        <begin position="137"/>
        <end position="148"/>
    </location>
</feature>
<dbReference type="GO" id="GO:0017111">
    <property type="term" value="F:ribonucleoside triphosphate phosphatase activity"/>
    <property type="evidence" value="ECO:0007669"/>
    <property type="project" value="TreeGrafter"/>
</dbReference>
<protein>
    <submittedName>
        <fullName evidence="3">Alkaline-phosphatase-like protein</fullName>
    </submittedName>
</protein>
<keyword evidence="4" id="KW-1185">Reference proteome</keyword>
<dbReference type="AlphaFoldDB" id="A0AAV9HLM8"/>
<reference evidence="3" key="2">
    <citation type="submission" date="2023-06" db="EMBL/GenBank/DDBJ databases">
        <authorList>
            <consortium name="Lawrence Berkeley National Laboratory"/>
            <person name="Mondo S.J."/>
            <person name="Hensen N."/>
            <person name="Bonometti L."/>
            <person name="Westerberg I."/>
            <person name="Brannstrom I.O."/>
            <person name="Guillou S."/>
            <person name="Cros-Aarteil S."/>
            <person name="Calhoun S."/>
            <person name="Haridas S."/>
            <person name="Kuo A."/>
            <person name="Pangilinan J."/>
            <person name="Riley R."/>
            <person name="Labutti K."/>
            <person name="Andreopoulos B."/>
            <person name="Lipzen A."/>
            <person name="Chen C."/>
            <person name="Yanf M."/>
            <person name="Daum C."/>
            <person name="Ng V."/>
            <person name="Clum A."/>
            <person name="Steindorff A."/>
            <person name="Ohm R."/>
            <person name="Martin F."/>
            <person name="Silar P."/>
            <person name="Natvig D."/>
            <person name="Lalanne C."/>
            <person name="Gautier V."/>
            <person name="Ament-Velasquez S.L."/>
            <person name="Kruys A."/>
            <person name="Hutchinson M.I."/>
            <person name="Powell A.J."/>
            <person name="Barry K."/>
            <person name="Miller A.N."/>
            <person name="Grigoriev I.V."/>
            <person name="Debuchy R."/>
            <person name="Gladieux P."/>
            <person name="Thoren M.H."/>
            <person name="Johannesson H."/>
        </authorList>
    </citation>
    <scope>NUCLEOTIDE SEQUENCE</scope>
    <source>
        <strain evidence="3">PSN324</strain>
    </source>
</reference>
<dbReference type="GO" id="GO:0009141">
    <property type="term" value="P:nucleoside triphosphate metabolic process"/>
    <property type="evidence" value="ECO:0007669"/>
    <property type="project" value="TreeGrafter"/>
</dbReference>
<feature type="transmembrane region" description="Helical" evidence="2">
    <location>
        <begin position="212"/>
        <end position="231"/>
    </location>
</feature>
<dbReference type="PANTHER" id="PTHR10151:SF120">
    <property type="entry name" value="BIS(5'-ADENOSYL)-TRIPHOSPHATASE"/>
    <property type="match status" value="1"/>
</dbReference>
<reference evidence="3" key="1">
    <citation type="journal article" date="2023" name="Mol. Phylogenet. Evol.">
        <title>Genome-scale phylogeny and comparative genomics of the fungal order Sordariales.</title>
        <authorList>
            <person name="Hensen N."/>
            <person name="Bonometti L."/>
            <person name="Westerberg I."/>
            <person name="Brannstrom I.O."/>
            <person name="Guillou S."/>
            <person name="Cros-Aarteil S."/>
            <person name="Calhoun S."/>
            <person name="Haridas S."/>
            <person name="Kuo A."/>
            <person name="Mondo S."/>
            <person name="Pangilinan J."/>
            <person name="Riley R."/>
            <person name="LaButti K."/>
            <person name="Andreopoulos B."/>
            <person name="Lipzen A."/>
            <person name="Chen C."/>
            <person name="Yan M."/>
            <person name="Daum C."/>
            <person name="Ng V."/>
            <person name="Clum A."/>
            <person name="Steindorff A."/>
            <person name="Ohm R.A."/>
            <person name="Martin F."/>
            <person name="Silar P."/>
            <person name="Natvig D.O."/>
            <person name="Lalanne C."/>
            <person name="Gautier V."/>
            <person name="Ament-Velasquez S.L."/>
            <person name="Kruys A."/>
            <person name="Hutchinson M.I."/>
            <person name="Powell A.J."/>
            <person name="Barry K."/>
            <person name="Miller A.N."/>
            <person name="Grigoriev I.V."/>
            <person name="Debuchy R."/>
            <person name="Gladieux P."/>
            <person name="Hiltunen Thoren M."/>
            <person name="Johannesson H."/>
        </authorList>
    </citation>
    <scope>NUCLEOTIDE SEQUENCE</scope>
    <source>
        <strain evidence="3">PSN324</strain>
    </source>
</reference>
<dbReference type="Proteomes" id="UP001321749">
    <property type="component" value="Unassembled WGS sequence"/>
</dbReference>
<evidence type="ECO:0000313" key="4">
    <source>
        <dbReference type="Proteomes" id="UP001321749"/>
    </source>
</evidence>
<dbReference type="CDD" id="cd16018">
    <property type="entry name" value="Enpp"/>
    <property type="match status" value="1"/>
</dbReference>
<feature type="compositionally biased region" description="Basic and acidic residues" evidence="1">
    <location>
        <begin position="149"/>
        <end position="160"/>
    </location>
</feature>
<dbReference type="GO" id="GO:0047429">
    <property type="term" value="F:nucleoside triphosphate diphosphatase activity"/>
    <property type="evidence" value="ECO:0007669"/>
    <property type="project" value="TreeGrafter"/>
</dbReference>
<feature type="compositionally biased region" description="Basic and acidic residues" evidence="1">
    <location>
        <begin position="170"/>
        <end position="189"/>
    </location>
</feature>
<dbReference type="FunFam" id="3.30.1360.180:FF:000003">
    <property type="entry name" value="Type I phosphodiesterase/nucleotide pyrophosphatase family protein"/>
    <property type="match status" value="1"/>
</dbReference>
<keyword evidence="2" id="KW-1133">Transmembrane helix</keyword>
<evidence type="ECO:0000256" key="2">
    <source>
        <dbReference type="SAM" id="Phobius"/>
    </source>
</evidence>
<accession>A0AAV9HLM8</accession>
<dbReference type="Pfam" id="PF01663">
    <property type="entry name" value="Phosphodiest"/>
    <property type="match status" value="1"/>
</dbReference>
<dbReference type="SUPFAM" id="SSF53649">
    <property type="entry name" value="Alkaline phosphatase-like"/>
    <property type="match status" value="1"/>
</dbReference>
<proteinExistence type="predicted"/>
<dbReference type="Gene3D" id="3.30.1360.180">
    <property type="match status" value="1"/>
</dbReference>
<sequence>MPTRSLNTSSALGGRGRGRDREQSLLSPSEYDADALSIRSDQDTDSDDDERQMRARNSRELRAHDRLVLMEEEELDHLVTETRKMKERERRGSGLPLPLPNPLNLFSRGLSDASRSRSASPSIHSGESTHDAVAEKRSKRRTRRKAKRDRLLADAQHGEDGQLMYEMEEGGMKDGSDTGDSSDRDDSDEVDRKTLLHMADIKAKRRRVCCRWALLYALVSVGFAILVLVAWKLSLDRRNVRHSQKLVSNGTAMFAPTTVIISLDGFRADFLNRGLTPRLNAFIKEGVSPLYMLPSFPSVTFPNHYTLATGLYPEAHGIVGNTFWDPALQEDFYYTDPARSLDPKWWKGEPFWVTAQRQGLRTAIHMWPGSEAHILNTNPTYVDKYNGNEKLPKKVDRILEFLDMPDAERPQVIAAYVPNVDAVGHTFGPNSTEIRGAISKADEMLDGIFKGLEERHLTNIVNVIVVSDHGMATTDVSRLVQLEDLVDVTKLEHTDGWPLVGLRPKNPDDLESIHREVVEKTKDNPNLEVYLRDVDMPERYHFSKNDRIAPLWIVPKAGWALVKMEEMNLKEAQAKGTVYRPRGLHGYDHEHPLMRAIFVARGPAFPHQPNSEVDVFQNINVYNMLCDSVGIMPAPNNGTLRLPLKPIGLHSGNHLETPADPAVHTLASSSAASSTKSLTPTKPIMVNPVTTTATSATPTVTVTKTVEKTVGADKPTPQPTEKPSDEDNNVGDSVKNFWEWFTGKVSNWWDKVTSTSGESKSDDPPSEGDDFSD</sequence>
<dbReference type="Gene3D" id="3.40.720.10">
    <property type="entry name" value="Alkaline Phosphatase, subunit A"/>
    <property type="match status" value="1"/>
</dbReference>
<evidence type="ECO:0000256" key="1">
    <source>
        <dbReference type="SAM" id="MobiDB-lite"/>
    </source>
</evidence>
<feature type="compositionally biased region" description="Basic and acidic residues" evidence="1">
    <location>
        <begin position="51"/>
        <end position="66"/>
    </location>
</feature>
<evidence type="ECO:0000313" key="3">
    <source>
        <dbReference type="EMBL" id="KAK4460980.1"/>
    </source>
</evidence>
<feature type="compositionally biased region" description="Basic and acidic residues" evidence="1">
    <location>
        <begin position="127"/>
        <end position="136"/>
    </location>
</feature>
<feature type="region of interest" description="Disordered" evidence="1">
    <location>
        <begin position="79"/>
        <end position="189"/>
    </location>
</feature>